<accession>A0A6J7E1M0</accession>
<reference evidence="3" key="1">
    <citation type="submission" date="2020-05" db="EMBL/GenBank/DDBJ databases">
        <authorList>
            <person name="Chiriac C."/>
            <person name="Salcher M."/>
            <person name="Ghai R."/>
            <person name="Kavagutti S V."/>
        </authorList>
    </citation>
    <scope>NUCLEOTIDE SEQUENCE</scope>
</reference>
<dbReference type="HAMAP" id="MF_02214">
    <property type="entry name" value="Lipid_II_synth_MurT"/>
    <property type="match status" value="1"/>
</dbReference>
<dbReference type="GO" id="GO:0005524">
    <property type="term" value="F:ATP binding"/>
    <property type="evidence" value="ECO:0007669"/>
    <property type="project" value="InterPro"/>
</dbReference>
<protein>
    <submittedName>
        <fullName evidence="3">Unannotated protein</fullName>
    </submittedName>
</protein>
<dbReference type="Pfam" id="PF08353">
    <property type="entry name" value="MurT_C"/>
    <property type="match status" value="1"/>
</dbReference>
<dbReference type="PANTHER" id="PTHR23135">
    <property type="entry name" value="MUR LIGASE FAMILY MEMBER"/>
    <property type="match status" value="1"/>
</dbReference>
<sequence>MPRNASRLGVRGWLASTAARAVGVLLRSLGRAGTTVPGRVLLALDPSALSRISIRLGAGTVLVSATNGKTTTAALAEAALSQSGLTVVHNSAGANMAGGIASALLHANPGPETLGLLEIDEFWLPELAPQLKPKAVLLGNLFRDQLDRYGELDAILDRWIEAAVQLAADGTHFVLCADDPGIAWLGLQLPAASVTWFGVEDTTLALKQLPHAADAGSCRRCGTPLVYSAVLLGHLGHWACPSCGLTRPTPTFALAGITLHGARFSSLRIASPSGTHSVELGVPGVYNAYNAVGAWALAATLGVPPDVVASAFGSAKASFGRAETFTISDREATLFLVKNPTGANEVIRALASEAEPLALQFLLNDGVADGRDVSWIWDADFEDIADQIEMVVCSGTRASEAALRFRYSGVPADRIATISEPRAGLAQLAKSRQESLWVLPTYTAMLELRSALADEGLVERVV</sequence>
<dbReference type="InterPro" id="IPR036565">
    <property type="entry name" value="Mur-like_cat_sf"/>
</dbReference>
<dbReference type="AlphaFoldDB" id="A0A6J7E1M0"/>
<dbReference type="InterPro" id="IPR043703">
    <property type="entry name" value="Lipid_II_synth_MurT"/>
</dbReference>
<dbReference type="EMBL" id="CAFBLU010000016">
    <property type="protein sequence ID" value="CAB4876671.1"/>
    <property type="molecule type" value="Genomic_DNA"/>
</dbReference>
<dbReference type="PANTHER" id="PTHR23135:SF7">
    <property type="entry name" value="LIPID II ISOGLUTAMINYL SYNTHASE (GLUTAMINE-HYDROLYZING) SUBUNIT MURT"/>
    <property type="match status" value="1"/>
</dbReference>
<feature type="domain" description="Lipid II isoglutaminyl synthase (glutamine-hydrolyzing) subunit MurT C-terminal" evidence="2">
    <location>
        <begin position="336"/>
        <end position="445"/>
    </location>
</feature>
<evidence type="ECO:0000259" key="2">
    <source>
        <dbReference type="Pfam" id="PF08353"/>
    </source>
</evidence>
<evidence type="ECO:0000313" key="3">
    <source>
        <dbReference type="EMBL" id="CAB4876671.1"/>
    </source>
</evidence>
<evidence type="ECO:0000259" key="1">
    <source>
        <dbReference type="Pfam" id="PF08245"/>
    </source>
</evidence>
<dbReference type="GO" id="GO:0009252">
    <property type="term" value="P:peptidoglycan biosynthetic process"/>
    <property type="evidence" value="ECO:0007669"/>
    <property type="project" value="InterPro"/>
</dbReference>
<feature type="domain" description="Mur ligase central" evidence="1">
    <location>
        <begin position="66"/>
        <end position="202"/>
    </location>
</feature>
<dbReference type="Gene3D" id="3.40.1190.10">
    <property type="entry name" value="Mur-like, catalytic domain"/>
    <property type="match status" value="1"/>
</dbReference>
<dbReference type="Pfam" id="PF08245">
    <property type="entry name" value="Mur_ligase_M"/>
    <property type="match status" value="1"/>
</dbReference>
<dbReference type="InterPro" id="IPR013564">
    <property type="entry name" value="MurT_C"/>
</dbReference>
<proteinExistence type="inferred from homology"/>
<dbReference type="InterPro" id="IPR013221">
    <property type="entry name" value="Mur_ligase_cen"/>
</dbReference>
<dbReference type="SUPFAM" id="SSF53623">
    <property type="entry name" value="MurD-like peptide ligases, catalytic domain"/>
    <property type="match status" value="1"/>
</dbReference>
<gene>
    <name evidence="3" type="ORF">UFOPK3444_01057</name>
</gene>
<organism evidence="3">
    <name type="scientific">freshwater metagenome</name>
    <dbReference type="NCBI Taxonomy" id="449393"/>
    <lineage>
        <taxon>unclassified sequences</taxon>
        <taxon>metagenomes</taxon>
        <taxon>ecological metagenomes</taxon>
    </lineage>
</organism>
<dbReference type="GO" id="GO:0016881">
    <property type="term" value="F:acid-amino acid ligase activity"/>
    <property type="evidence" value="ECO:0007669"/>
    <property type="project" value="InterPro"/>
</dbReference>
<name>A0A6J7E1M0_9ZZZZ</name>